<dbReference type="PANTHER" id="PTHR12110">
    <property type="entry name" value="HYDROXYPYRUVATE ISOMERASE"/>
    <property type="match status" value="1"/>
</dbReference>
<sequence>MHLNRRQFVATGSFALFAATLRAEAKNCPFRLAVIADEIGSDFEHSCHIAANDFGLSWIEVRDVNGKNITKLNEQETADAKKILAKYNLKVTDAGTPLFKSNFPGAPLSKDGGTKDATKIPKDLSDQFELLEAAIAAARNFGTDRIRCFDFWRIEDAAPFRKDMDAALDKAATIAGKQKMVLILENEMACNTGSGKEAAATLSRVTNPSLMLNWDPGNSGSFPGDVPYPDDYNALPKKRIGHMHVKSVSRNPEGSKRPFQWEPVGKGLIDWTGQLKALKRDGYRYGVSLETHWNSGPGTTKAEIKESSTRISMAGLKQCLKDAGIDC</sequence>
<evidence type="ECO:0000313" key="2">
    <source>
        <dbReference type="EMBL" id="SDF77950.1"/>
    </source>
</evidence>
<dbReference type="InterPro" id="IPR013022">
    <property type="entry name" value="Xyl_isomerase-like_TIM-brl"/>
</dbReference>
<feature type="domain" description="Xylose isomerase-like TIM barrel" evidence="1">
    <location>
        <begin position="50"/>
        <end position="303"/>
    </location>
</feature>
<accession>A0A1G7NXM1</accession>
<name>A0A1G7NXM1_9BACT</name>
<dbReference type="EMBL" id="LT629690">
    <property type="protein sequence ID" value="SDF77950.1"/>
    <property type="molecule type" value="Genomic_DNA"/>
</dbReference>
<proteinExistence type="predicted"/>
<dbReference type="SUPFAM" id="SSF51658">
    <property type="entry name" value="Xylose isomerase-like"/>
    <property type="match status" value="1"/>
</dbReference>
<dbReference type="PANTHER" id="PTHR12110:SF41">
    <property type="entry name" value="INOSOSE DEHYDRATASE"/>
    <property type="match status" value="1"/>
</dbReference>
<organism evidence="2 3">
    <name type="scientific">Terriglobus roseus</name>
    <dbReference type="NCBI Taxonomy" id="392734"/>
    <lineage>
        <taxon>Bacteria</taxon>
        <taxon>Pseudomonadati</taxon>
        <taxon>Acidobacteriota</taxon>
        <taxon>Terriglobia</taxon>
        <taxon>Terriglobales</taxon>
        <taxon>Acidobacteriaceae</taxon>
        <taxon>Terriglobus</taxon>
    </lineage>
</organism>
<dbReference type="InterPro" id="IPR036237">
    <property type="entry name" value="Xyl_isomerase-like_sf"/>
</dbReference>
<dbReference type="GO" id="GO:0016853">
    <property type="term" value="F:isomerase activity"/>
    <property type="evidence" value="ECO:0007669"/>
    <property type="project" value="UniProtKB-KW"/>
</dbReference>
<protein>
    <submittedName>
        <fullName evidence="2">Sugar phosphate isomerase/epimerase</fullName>
    </submittedName>
</protein>
<reference evidence="2 3" key="1">
    <citation type="submission" date="2016-10" db="EMBL/GenBank/DDBJ databases">
        <authorList>
            <person name="de Groot N.N."/>
        </authorList>
    </citation>
    <scope>NUCLEOTIDE SEQUENCE [LARGE SCALE GENOMIC DNA]</scope>
    <source>
        <strain evidence="2 3">GAS232</strain>
    </source>
</reference>
<keyword evidence="2" id="KW-0413">Isomerase</keyword>
<keyword evidence="3" id="KW-1185">Reference proteome</keyword>
<dbReference type="Proteomes" id="UP000182427">
    <property type="component" value="Chromosome I"/>
</dbReference>
<dbReference type="Pfam" id="PF01261">
    <property type="entry name" value="AP_endonuc_2"/>
    <property type="match status" value="1"/>
</dbReference>
<gene>
    <name evidence="2" type="ORF">SAMN05444167_3287</name>
</gene>
<dbReference type="Gene3D" id="3.20.20.150">
    <property type="entry name" value="Divalent-metal-dependent TIM barrel enzymes"/>
    <property type="match status" value="1"/>
</dbReference>
<dbReference type="InterPro" id="IPR050312">
    <property type="entry name" value="IolE/XylAMocC-like"/>
</dbReference>
<dbReference type="RefSeq" id="WP_083346106.1">
    <property type="nucleotide sequence ID" value="NZ_LT629690.1"/>
</dbReference>
<dbReference type="OrthoDB" id="9815124at2"/>
<dbReference type="AlphaFoldDB" id="A0A1G7NXM1"/>
<evidence type="ECO:0000313" key="3">
    <source>
        <dbReference type="Proteomes" id="UP000182427"/>
    </source>
</evidence>
<evidence type="ECO:0000259" key="1">
    <source>
        <dbReference type="Pfam" id="PF01261"/>
    </source>
</evidence>